<keyword evidence="1" id="KW-0175">Coiled coil</keyword>
<evidence type="ECO:0000256" key="1">
    <source>
        <dbReference type="SAM" id="Coils"/>
    </source>
</evidence>
<evidence type="ECO:0008006" key="4">
    <source>
        <dbReference type="Google" id="ProtNLM"/>
    </source>
</evidence>
<gene>
    <name evidence="2" type="ORF">MHBO_003787</name>
</gene>
<keyword evidence="3" id="KW-1185">Reference proteome</keyword>
<evidence type="ECO:0000313" key="2">
    <source>
        <dbReference type="EMBL" id="MES1922278.1"/>
    </source>
</evidence>
<accession>A0ABV2ARG2</accession>
<dbReference type="EMBL" id="JBDODL010002507">
    <property type="protein sequence ID" value="MES1922278.1"/>
    <property type="molecule type" value="Genomic_DNA"/>
</dbReference>
<proteinExistence type="predicted"/>
<organism evidence="2 3">
    <name type="scientific">Bonamia ostreae</name>
    <dbReference type="NCBI Taxonomy" id="126728"/>
    <lineage>
        <taxon>Eukaryota</taxon>
        <taxon>Sar</taxon>
        <taxon>Rhizaria</taxon>
        <taxon>Endomyxa</taxon>
        <taxon>Ascetosporea</taxon>
        <taxon>Haplosporida</taxon>
        <taxon>Bonamia</taxon>
    </lineage>
</organism>
<feature type="coiled-coil region" evidence="1">
    <location>
        <begin position="5"/>
        <end position="91"/>
    </location>
</feature>
<reference evidence="2 3" key="1">
    <citation type="journal article" date="2024" name="BMC Biol.">
        <title>Comparative genomics of Ascetosporea gives new insight into the evolutionary basis for animal parasitism in Rhizaria.</title>
        <authorList>
            <person name="Hiltunen Thoren M."/>
            <person name="Onut-Brannstrom I."/>
            <person name="Alfjorden A."/>
            <person name="Peckova H."/>
            <person name="Swords F."/>
            <person name="Hooper C."/>
            <person name="Holzer A.S."/>
            <person name="Bass D."/>
            <person name="Burki F."/>
        </authorList>
    </citation>
    <scope>NUCLEOTIDE SEQUENCE [LARGE SCALE GENOMIC DNA]</scope>
    <source>
        <strain evidence="2">20-A016</strain>
    </source>
</reference>
<sequence>MLDEVAHWNKEALKMENRVRQYEKKLMAVGVSLEYNREETKETEKQQEILINERNNLKIQCEDKDYLIRKYEKRENELMEQISDLKNKTEKNQNGKKFKNFEKLCECFTLMCGMKIEEIEKYFENESIRHFRCKSVNYKNTKMLEFEMKIDLSTNKANFEPLRLVDPANVLPDELKHKIEFDIFQLPLFLSKVLSVVNSE</sequence>
<protein>
    <recommendedName>
        <fullName evidence="4">Kinetochore protein SPC25</fullName>
    </recommendedName>
</protein>
<dbReference type="Proteomes" id="UP001439008">
    <property type="component" value="Unassembled WGS sequence"/>
</dbReference>
<comment type="caution">
    <text evidence="2">The sequence shown here is derived from an EMBL/GenBank/DDBJ whole genome shotgun (WGS) entry which is preliminary data.</text>
</comment>
<evidence type="ECO:0000313" key="3">
    <source>
        <dbReference type="Proteomes" id="UP001439008"/>
    </source>
</evidence>
<name>A0ABV2ARG2_9EUKA</name>